<protein>
    <submittedName>
        <fullName evidence="2">Uncharacterized protein</fullName>
    </submittedName>
</protein>
<reference evidence="2" key="1">
    <citation type="journal article" date="2021" name="G3 (Bethesda)">
        <title>Genome and transcriptome analysis of the beet armyworm Spodoptera exigua reveals targets for pest control. .</title>
        <authorList>
            <person name="Simon S."/>
            <person name="Breeschoten T."/>
            <person name="Jansen H.J."/>
            <person name="Dirks R.P."/>
            <person name="Schranz M.E."/>
            <person name="Ros V.I.D."/>
        </authorList>
    </citation>
    <scope>NUCLEOTIDE SEQUENCE</scope>
    <source>
        <strain evidence="2">TB_SE_WUR_2020</strain>
    </source>
</reference>
<evidence type="ECO:0000313" key="2">
    <source>
        <dbReference type="EMBL" id="KAH9628729.1"/>
    </source>
</evidence>
<evidence type="ECO:0000256" key="1">
    <source>
        <dbReference type="SAM" id="MobiDB-lite"/>
    </source>
</evidence>
<evidence type="ECO:0000313" key="3">
    <source>
        <dbReference type="Proteomes" id="UP000814243"/>
    </source>
</evidence>
<feature type="compositionally biased region" description="Basic and acidic residues" evidence="1">
    <location>
        <begin position="31"/>
        <end position="53"/>
    </location>
</feature>
<feature type="compositionally biased region" description="Basic and acidic residues" evidence="1">
    <location>
        <begin position="14"/>
        <end position="23"/>
    </location>
</feature>
<dbReference type="EMBL" id="JACEFF010000897">
    <property type="protein sequence ID" value="KAH9628729.1"/>
    <property type="molecule type" value="Genomic_DNA"/>
</dbReference>
<feature type="compositionally biased region" description="Basic residues" evidence="1">
    <location>
        <begin position="1"/>
        <end position="13"/>
    </location>
</feature>
<proteinExistence type="predicted"/>
<gene>
    <name evidence="2" type="ORF">HF086_003683</name>
</gene>
<feature type="region of interest" description="Disordered" evidence="1">
    <location>
        <begin position="1"/>
        <end position="59"/>
    </location>
</feature>
<dbReference type="Proteomes" id="UP000814243">
    <property type="component" value="Unassembled WGS sequence"/>
</dbReference>
<organism evidence="2 3">
    <name type="scientific">Spodoptera exigua</name>
    <name type="common">Beet armyworm</name>
    <name type="synonym">Noctua fulgens</name>
    <dbReference type="NCBI Taxonomy" id="7107"/>
    <lineage>
        <taxon>Eukaryota</taxon>
        <taxon>Metazoa</taxon>
        <taxon>Ecdysozoa</taxon>
        <taxon>Arthropoda</taxon>
        <taxon>Hexapoda</taxon>
        <taxon>Insecta</taxon>
        <taxon>Pterygota</taxon>
        <taxon>Neoptera</taxon>
        <taxon>Endopterygota</taxon>
        <taxon>Lepidoptera</taxon>
        <taxon>Glossata</taxon>
        <taxon>Ditrysia</taxon>
        <taxon>Noctuoidea</taxon>
        <taxon>Noctuidae</taxon>
        <taxon>Amphipyrinae</taxon>
        <taxon>Spodoptera</taxon>
    </lineage>
</organism>
<name>A0A922S908_SPOEX</name>
<comment type="caution">
    <text evidence="2">The sequence shown here is derived from an EMBL/GenBank/DDBJ whole genome shotgun (WGS) entry which is preliminary data.</text>
</comment>
<sequence length="371" mass="41000">MASRIVKKVKRGKKESNSKDHIPKIVVTPPDNRDMKVQAKRSDNAKDNVRESAEASTSQAMTNKMAGFNVNQLIAELSENSKASRTEIETIQRRLLQQANEILKVNAFANPPTIDNSQKYTNKPVYGRIPIAIPRNPNAVVNGVANQVDLKESRVNTSVAVENERRIEPQEAQLVPERLRDIPGDRASAVMNSEQGNMQRVAMMAAEAGRSAFFYETGSVAGRLPRLAASARAPLTGTVEGGPPYRMPPAPEAALPGAPAPSLPAALHTHSNKFPRLFRERRHLLFKYLHIENPYRQLALIRLTSQQIEREVILSSGDKNSKVPILQEARKRGRLGAVAPDTPPKALSAWTHSEVVLKDECDMHLDSQGRD</sequence>
<accession>A0A922S908</accession>
<dbReference type="AlphaFoldDB" id="A0A922S908"/>